<keyword evidence="3" id="KW-1185">Reference proteome</keyword>
<dbReference type="PANTHER" id="PTHR43812">
    <property type="entry name" value="BLR2425 PROTEIN"/>
    <property type="match status" value="1"/>
</dbReference>
<evidence type="ECO:0000259" key="1">
    <source>
        <dbReference type="SMART" id="SM00903"/>
    </source>
</evidence>
<dbReference type="EMBL" id="PTRC01000024">
    <property type="protein sequence ID" value="PQA72808.1"/>
    <property type="molecule type" value="Genomic_DNA"/>
</dbReference>
<dbReference type="InterPro" id="IPR002563">
    <property type="entry name" value="Flavin_Rdtase-like_dom"/>
</dbReference>
<gene>
    <name evidence="2" type="ORF">C3731_13920</name>
</gene>
<accession>A0A2S7IXW5</accession>
<proteinExistence type="predicted"/>
<dbReference type="Pfam" id="PF01613">
    <property type="entry name" value="Flavin_Reduct"/>
    <property type="match status" value="1"/>
</dbReference>
<dbReference type="GO" id="GO:0010181">
    <property type="term" value="F:FMN binding"/>
    <property type="evidence" value="ECO:0007669"/>
    <property type="project" value="InterPro"/>
</dbReference>
<dbReference type="SMART" id="SM00903">
    <property type="entry name" value="Flavin_Reduct"/>
    <property type="match status" value="1"/>
</dbReference>
<dbReference type="RefSeq" id="WP_104756255.1">
    <property type="nucleotide sequence ID" value="NZ_JBHEEO010000008.1"/>
</dbReference>
<dbReference type="AlphaFoldDB" id="A0A2S7IXW5"/>
<evidence type="ECO:0000313" key="2">
    <source>
        <dbReference type="EMBL" id="PQA72808.1"/>
    </source>
</evidence>
<dbReference type="OrthoDB" id="9783347at2"/>
<protein>
    <submittedName>
        <fullName evidence="2">Flavin reductase</fullName>
    </submittedName>
</protein>
<dbReference type="SUPFAM" id="SSF50475">
    <property type="entry name" value="FMN-binding split barrel"/>
    <property type="match status" value="1"/>
</dbReference>
<dbReference type="Gene3D" id="2.30.110.10">
    <property type="entry name" value="Electron Transport, Fmn-binding Protein, Chain A"/>
    <property type="match status" value="1"/>
</dbReference>
<dbReference type="InterPro" id="IPR012349">
    <property type="entry name" value="Split_barrel_FMN-bd"/>
</dbReference>
<sequence length="203" mass="22520">MFYEPREGHSLPHNPFKAIVAPRPIGWIGAQSKEGAVNLAPYSFFNAICDTPPMVMFSSSGAKDSVSFIEETGEFTANLVSDHLRTQMNTSSVNAPRGISEFEYAGLTRAPSRLIAAPRVKEAYAALECVAVEIKRLQDKEGRPTDNYMVIGEVVGVHIDEQVLTDGLIDIAKARPVSRLGYMDFATTESVYQMFRPKWEDEK</sequence>
<dbReference type="GO" id="GO:0016646">
    <property type="term" value="F:oxidoreductase activity, acting on the CH-NH group of donors, NAD or NADP as acceptor"/>
    <property type="evidence" value="ECO:0007669"/>
    <property type="project" value="UniProtKB-ARBA"/>
</dbReference>
<evidence type="ECO:0000313" key="3">
    <source>
        <dbReference type="Proteomes" id="UP000238493"/>
    </source>
</evidence>
<name>A0A2S7IXW5_9HYPH</name>
<feature type="domain" description="Flavin reductase like" evidence="1">
    <location>
        <begin position="18"/>
        <end position="170"/>
    </location>
</feature>
<organism evidence="2 3">
    <name type="scientific">Brucella oryzae</name>
    <dbReference type="NCBI Taxonomy" id="335286"/>
    <lineage>
        <taxon>Bacteria</taxon>
        <taxon>Pseudomonadati</taxon>
        <taxon>Pseudomonadota</taxon>
        <taxon>Alphaproteobacteria</taxon>
        <taxon>Hyphomicrobiales</taxon>
        <taxon>Brucellaceae</taxon>
        <taxon>Brucella/Ochrobactrum group</taxon>
        <taxon>Brucella</taxon>
    </lineage>
</organism>
<reference evidence="2 3" key="1">
    <citation type="submission" date="2018-02" db="EMBL/GenBank/DDBJ databases">
        <title>Draft genome sequence of Ochrobactrum oryzae found in Brazil.</title>
        <authorList>
            <person name="Cerdeira L."/>
            <person name="Andrade F."/>
            <person name="Zacariotto T."/>
            <person name="Barbosa B."/>
            <person name="Santos S."/>
            <person name="Cassetari V."/>
            <person name="Lincopan N."/>
        </authorList>
    </citation>
    <scope>NUCLEOTIDE SEQUENCE [LARGE SCALE GENOMIC DNA]</scope>
    <source>
        <strain evidence="2 3">OA447</strain>
    </source>
</reference>
<dbReference type="PANTHER" id="PTHR43812:SF2">
    <property type="entry name" value="FLAVIN REDUCTASE LIKE DOMAIN-CONTAINING PROTEIN"/>
    <property type="match status" value="1"/>
</dbReference>
<dbReference type="Proteomes" id="UP000238493">
    <property type="component" value="Unassembled WGS sequence"/>
</dbReference>
<comment type="caution">
    <text evidence="2">The sequence shown here is derived from an EMBL/GenBank/DDBJ whole genome shotgun (WGS) entry which is preliminary data.</text>
</comment>